<dbReference type="EMBL" id="BAAALS010000041">
    <property type="protein sequence ID" value="GAA1775010.1"/>
    <property type="molecule type" value="Genomic_DNA"/>
</dbReference>
<evidence type="ECO:0000259" key="5">
    <source>
        <dbReference type="PROSITE" id="PS50893"/>
    </source>
</evidence>
<evidence type="ECO:0000313" key="7">
    <source>
        <dbReference type="Proteomes" id="UP001500655"/>
    </source>
</evidence>
<dbReference type="InterPro" id="IPR017871">
    <property type="entry name" value="ABC_transporter-like_CS"/>
</dbReference>
<evidence type="ECO:0000256" key="1">
    <source>
        <dbReference type="ARBA" id="ARBA00005417"/>
    </source>
</evidence>
<dbReference type="PANTHER" id="PTHR43335:SF4">
    <property type="entry name" value="ABC TRANSPORTER, ATP-BINDING PROTEIN"/>
    <property type="match status" value="1"/>
</dbReference>
<gene>
    <name evidence="6" type="ORF">GCM10009681_53280</name>
</gene>
<keyword evidence="4 6" id="KW-0067">ATP-binding</keyword>
<dbReference type="SMART" id="SM00382">
    <property type="entry name" value="AAA"/>
    <property type="match status" value="1"/>
</dbReference>
<dbReference type="Proteomes" id="UP001500655">
    <property type="component" value="Unassembled WGS sequence"/>
</dbReference>
<feature type="domain" description="ABC transporter" evidence="5">
    <location>
        <begin position="5"/>
        <end position="236"/>
    </location>
</feature>
<dbReference type="Pfam" id="PF00005">
    <property type="entry name" value="ABC_tran"/>
    <property type="match status" value="1"/>
</dbReference>
<comment type="similarity">
    <text evidence="1">Belongs to the ABC transporter superfamily.</text>
</comment>
<dbReference type="PANTHER" id="PTHR43335">
    <property type="entry name" value="ABC TRANSPORTER, ATP-BINDING PROTEIN"/>
    <property type="match status" value="1"/>
</dbReference>
<sequence>MSAVVEIRGLRKTFRSVRRGTRLALDGFDMTVHAGQVHGFLGPNGSGKSTTLRVLLGLTRAGAGEVRVLGEPVPQASPRLARHIGALVESPRFFPHFSAWDTLALLCDAGRVPRSRVDEVLELVGLADRARDRVRTYSLGMRQRLAVAMAVLKHPDLLILDEPANGLDPAGIRQMRDLMRALADSGMTVLLASHILAEVQQLCDSVTIISSGRHVGAGSVADVLSRHASGRWRVRLESADELPTAARALTAVGMRVTVLADQLVVSGITRTGEISRALATHGLYVAELSPEAVGLEDIFLRLTDASTAGRHRLGVMA</sequence>
<organism evidence="6 7">
    <name type="scientific">Luedemannella helvata</name>
    <dbReference type="NCBI Taxonomy" id="349315"/>
    <lineage>
        <taxon>Bacteria</taxon>
        <taxon>Bacillati</taxon>
        <taxon>Actinomycetota</taxon>
        <taxon>Actinomycetes</taxon>
        <taxon>Micromonosporales</taxon>
        <taxon>Micromonosporaceae</taxon>
        <taxon>Luedemannella</taxon>
    </lineage>
</organism>
<dbReference type="PROSITE" id="PS50893">
    <property type="entry name" value="ABC_TRANSPORTER_2"/>
    <property type="match status" value="1"/>
</dbReference>
<protein>
    <submittedName>
        <fullName evidence="6">ABC transporter ATP-binding protein</fullName>
    </submittedName>
</protein>
<dbReference type="Gene3D" id="3.40.50.300">
    <property type="entry name" value="P-loop containing nucleotide triphosphate hydrolases"/>
    <property type="match status" value="1"/>
</dbReference>
<evidence type="ECO:0000256" key="4">
    <source>
        <dbReference type="ARBA" id="ARBA00022840"/>
    </source>
</evidence>
<evidence type="ECO:0000256" key="2">
    <source>
        <dbReference type="ARBA" id="ARBA00022448"/>
    </source>
</evidence>
<dbReference type="RefSeq" id="WP_344087877.1">
    <property type="nucleotide sequence ID" value="NZ_BAAALS010000041.1"/>
</dbReference>
<keyword evidence="3" id="KW-0547">Nucleotide-binding</keyword>
<dbReference type="SUPFAM" id="SSF52540">
    <property type="entry name" value="P-loop containing nucleoside triphosphate hydrolases"/>
    <property type="match status" value="1"/>
</dbReference>
<dbReference type="InterPro" id="IPR003439">
    <property type="entry name" value="ABC_transporter-like_ATP-bd"/>
</dbReference>
<accession>A0ABP4XA73</accession>
<name>A0ABP4XA73_9ACTN</name>
<comment type="caution">
    <text evidence="6">The sequence shown here is derived from an EMBL/GenBank/DDBJ whole genome shotgun (WGS) entry which is preliminary data.</text>
</comment>
<keyword evidence="7" id="KW-1185">Reference proteome</keyword>
<dbReference type="GO" id="GO:0005524">
    <property type="term" value="F:ATP binding"/>
    <property type="evidence" value="ECO:0007669"/>
    <property type="project" value="UniProtKB-KW"/>
</dbReference>
<dbReference type="PROSITE" id="PS00211">
    <property type="entry name" value="ABC_TRANSPORTER_1"/>
    <property type="match status" value="1"/>
</dbReference>
<reference evidence="7" key="1">
    <citation type="journal article" date="2019" name="Int. J. Syst. Evol. Microbiol.">
        <title>The Global Catalogue of Microorganisms (GCM) 10K type strain sequencing project: providing services to taxonomists for standard genome sequencing and annotation.</title>
        <authorList>
            <consortium name="The Broad Institute Genomics Platform"/>
            <consortium name="The Broad Institute Genome Sequencing Center for Infectious Disease"/>
            <person name="Wu L."/>
            <person name="Ma J."/>
        </authorList>
    </citation>
    <scope>NUCLEOTIDE SEQUENCE [LARGE SCALE GENOMIC DNA]</scope>
    <source>
        <strain evidence="7">JCM 13249</strain>
    </source>
</reference>
<dbReference type="InterPro" id="IPR003593">
    <property type="entry name" value="AAA+_ATPase"/>
</dbReference>
<evidence type="ECO:0000313" key="6">
    <source>
        <dbReference type="EMBL" id="GAA1775010.1"/>
    </source>
</evidence>
<proteinExistence type="inferred from homology"/>
<evidence type="ECO:0000256" key="3">
    <source>
        <dbReference type="ARBA" id="ARBA00022741"/>
    </source>
</evidence>
<dbReference type="InterPro" id="IPR027417">
    <property type="entry name" value="P-loop_NTPase"/>
</dbReference>
<keyword evidence="2" id="KW-0813">Transport</keyword>